<feature type="domain" description="CRM" evidence="3">
    <location>
        <begin position="1"/>
        <end position="96"/>
    </location>
</feature>
<dbReference type="Proteomes" id="UP000014923">
    <property type="component" value="Unassembled WGS sequence"/>
</dbReference>
<dbReference type="eggNOG" id="COG1534">
    <property type="taxonomic scope" value="Bacteria"/>
</dbReference>
<dbReference type="Pfam" id="PF01985">
    <property type="entry name" value="CRS1_YhbY"/>
    <property type="match status" value="1"/>
</dbReference>
<keyword evidence="5" id="KW-1185">Reference proteome</keyword>
<dbReference type="PANTHER" id="PTHR40065:SF3">
    <property type="entry name" value="RNA-BINDING PROTEIN YHBY"/>
    <property type="match status" value="1"/>
</dbReference>
<protein>
    <submittedName>
        <fullName evidence="4">FIG004454: RNA binding protein</fullName>
    </submittedName>
</protein>
<dbReference type="InterPro" id="IPR051925">
    <property type="entry name" value="RNA-binding_domain"/>
</dbReference>
<dbReference type="AlphaFoldDB" id="R7RPZ3"/>
<dbReference type="RefSeq" id="WP_018661888.1">
    <property type="nucleotide sequence ID" value="NZ_HF952018.1"/>
</dbReference>
<organism evidence="4 5">
    <name type="scientific">Thermobrachium celere DSM 8682</name>
    <dbReference type="NCBI Taxonomy" id="941824"/>
    <lineage>
        <taxon>Bacteria</taxon>
        <taxon>Bacillati</taxon>
        <taxon>Bacillota</taxon>
        <taxon>Clostridia</taxon>
        <taxon>Eubacteriales</taxon>
        <taxon>Clostridiaceae</taxon>
        <taxon>Thermobrachium</taxon>
    </lineage>
</organism>
<dbReference type="PROSITE" id="PS51295">
    <property type="entry name" value="CRM"/>
    <property type="match status" value="1"/>
</dbReference>
<dbReference type="Gene3D" id="3.30.110.60">
    <property type="entry name" value="YhbY-like"/>
    <property type="match status" value="1"/>
</dbReference>
<reference evidence="4" key="1">
    <citation type="submission" date="2013-03" db="EMBL/GenBank/DDBJ databases">
        <title>Draft genome sequence of the hydrogen-ethanol-producing anaerobic alkalithermophilic Caloramator celere.</title>
        <authorList>
            <person name="Ciranna A."/>
            <person name="Larjo A."/>
            <person name="Kivisto A."/>
            <person name="Santala V."/>
            <person name="Roos C."/>
            <person name="Karp M."/>
        </authorList>
    </citation>
    <scope>NUCLEOTIDE SEQUENCE [LARGE SCALE GENOMIC DNA]</scope>
    <source>
        <strain evidence="4">DSM 8682</strain>
    </source>
</reference>
<dbReference type="OrthoDB" id="9797519at2"/>
<evidence type="ECO:0000256" key="2">
    <source>
        <dbReference type="PROSITE-ProRule" id="PRU00626"/>
    </source>
</evidence>
<dbReference type="EMBL" id="CAVN010000095">
    <property type="protein sequence ID" value="CDF58109.1"/>
    <property type="molecule type" value="Genomic_DNA"/>
</dbReference>
<evidence type="ECO:0000313" key="5">
    <source>
        <dbReference type="Proteomes" id="UP000014923"/>
    </source>
</evidence>
<dbReference type="GO" id="GO:0003723">
    <property type="term" value="F:RNA binding"/>
    <property type="evidence" value="ECO:0007669"/>
    <property type="project" value="UniProtKB-UniRule"/>
</dbReference>
<dbReference type="InterPro" id="IPR017924">
    <property type="entry name" value="RNA-binding_YhbY"/>
</dbReference>
<dbReference type="PANTHER" id="PTHR40065">
    <property type="entry name" value="RNA-BINDING PROTEIN YHBY"/>
    <property type="match status" value="1"/>
</dbReference>
<accession>R7RPZ3</accession>
<dbReference type="NCBIfam" id="TIGR00253">
    <property type="entry name" value="RNA_bind_YhbY"/>
    <property type="match status" value="1"/>
</dbReference>
<dbReference type="HOGENOM" id="CLU_095994_1_2_9"/>
<sequence>MITSKQRSYLRGLANGIESIVQIGKEGIDERVLHQIDEALEAREIIKLNVLKNSLLTAREACDIVCEALKAEPVQVIGNKFVIYRPSKNKPKIELPSKK</sequence>
<evidence type="ECO:0000259" key="3">
    <source>
        <dbReference type="PROSITE" id="PS51295"/>
    </source>
</evidence>
<gene>
    <name evidence="4" type="ORF">TCEL_00155</name>
</gene>
<name>R7RPZ3_9CLOT</name>
<dbReference type="SMART" id="SM01103">
    <property type="entry name" value="CRS1_YhbY"/>
    <property type="match status" value="1"/>
</dbReference>
<dbReference type="SUPFAM" id="SSF75471">
    <property type="entry name" value="YhbY-like"/>
    <property type="match status" value="1"/>
</dbReference>
<dbReference type="InterPro" id="IPR035920">
    <property type="entry name" value="YhbY-like_sf"/>
</dbReference>
<dbReference type="InterPro" id="IPR001890">
    <property type="entry name" value="RNA-binding_CRM"/>
</dbReference>
<evidence type="ECO:0000256" key="1">
    <source>
        <dbReference type="ARBA" id="ARBA00022884"/>
    </source>
</evidence>
<keyword evidence="1 2" id="KW-0694">RNA-binding</keyword>
<proteinExistence type="predicted"/>
<comment type="caution">
    <text evidence="4">The sequence shown here is derived from an EMBL/GenBank/DDBJ whole genome shotgun (WGS) entry which is preliminary data.</text>
</comment>
<evidence type="ECO:0000313" key="4">
    <source>
        <dbReference type="EMBL" id="CDF58109.1"/>
    </source>
</evidence>